<dbReference type="AlphaFoldDB" id="A0A429XET4"/>
<sequence length="107" mass="12403">MEMMILHTIKNDLSIIEFKQGYIKIQDNNKSISLSDIKSKLFEITGFKWLIESVSDIEGVNYGLKEKSIINERKELIKNQDLIQKILKSFSGIEIDDIKLSNIDNKK</sequence>
<dbReference type="EMBL" id="RXFM01000106">
    <property type="protein sequence ID" value="RST62517.1"/>
    <property type="molecule type" value="Genomic_DNA"/>
</dbReference>
<name>A0A429XET4_9RICK</name>
<dbReference type="Pfam" id="PF12362">
    <property type="entry name" value="DUF3646"/>
    <property type="match status" value="1"/>
</dbReference>
<evidence type="ECO:0000313" key="2">
    <source>
        <dbReference type="EMBL" id="RST62517.1"/>
    </source>
</evidence>
<organism evidence="2 3">
    <name type="scientific">Candidatus Aquarickettsia rohweri</name>
    <dbReference type="NCBI Taxonomy" id="2602574"/>
    <lineage>
        <taxon>Bacteria</taxon>
        <taxon>Pseudomonadati</taxon>
        <taxon>Pseudomonadota</taxon>
        <taxon>Alphaproteobacteria</taxon>
        <taxon>Rickettsiales</taxon>
        <taxon>Candidatus Midichloriaceae</taxon>
        <taxon>Candidatus Aquarickettsia</taxon>
    </lineage>
</organism>
<evidence type="ECO:0000313" key="3">
    <source>
        <dbReference type="Proteomes" id="UP000279470"/>
    </source>
</evidence>
<gene>
    <name evidence="2" type="ORF">EIC27_06235</name>
</gene>
<dbReference type="InterPro" id="IPR022107">
    <property type="entry name" value="DNA_pol_III_gamma/tau_C"/>
</dbReference>
<protein>
    <recommendedName>
        <fullName evidence="1">DNA polymerase III subunit gamma/ tau C-terminal domain-containing protein</fullName>
    </recommendedName>
</protein>
<evidence type="ECO:0000259" key="1">
    <source>
        <dbReference type="Pfam" id="PF12362"/>
    </source>
</evidence>
<reference evidence="3" key="1">
    <citation type="submission" date="2018-11" db="EMBL/GenBank/DDBJ databases">
        <title>Phylogenetic, genomic, and biogeographic characterization of a novel and ubiquitous marine invertebrate-associated Rickettsiales parasite, Candidatus Marinoinvertebrata rohwerii, gen. nov., sp. nov.</title>
        <authorList>
            <person name="Klinges J.G."/>
            <person name="Rosales S.M."/>
            <person name="Mcminds R."/>
            <person name="Shaver E.C."/>
            <person name="Shantz A."/>
            <person name="Peters E.C."/>
            <person name="Burkepile D.E."/>
            <person name="Silliman B.R."/>
            <person name="Vega Thurber R.L."/>
        </authorList>
    </citation>
    <scope>NUCLEOTIDE SEQUENCE [LARGE SCALE GENOMIC DNA]</scope>
    <source>
        <strain evidence="3">a_cerv_44</strain>
    </source>
</reference>
<accession>A0A429XET4</accession>
<comment type="caution">
    <text evidence="2">The sequence shown here is derived from an EMBL/GenBank/DDBJ whole genome shotgun (WGS) entry which is preliminary data.</text>
</comment>
<keyword evidence="3" id="KW-1185">Reference proteome</keyword>
<feature type="domain" description="DNA polymerase III subunit gamma/ tau C-terminal" evidence="1">
    <location>
        <begin position="2"/>
        <end position="98"/>
    </location>
</feature>
<dbReference type="Proteomes" id="UP000279470">
    <property type="component" value="Unassembled WGS sequence"/>
</dbReference>
<proteinExistence type="predicted"/>